<protein>
    <submittedName>
        <fullName evidence="1">Uncharacterized protein</fullName>
    </submittedName>
</protein>
<reference evidence="1" key="1">
    <citation type="journal article" date="2021" name="New Phytol.">
        <title>Evolutionary innovations through gain and loss of genes in the ectomycorrhizal Boletales.</title>
        <authorList>
            <person name="Wu G."/>
            <person name="Miyauchi S."/>
            <person name="Morin E."/>
            <person name="Kuo A."/>
            <person name="Drula E."/>
            <person name="Varga T."/>
            <person name="Kohler A."/>
            <person name="Feng B."/>
            <person name="Cao Y."/>
            <person name="Lipzen A."/>
            <person name="Daum C."/>
            <person name="Hundley H."/>
            <person name="Pangilinan J."/>
            <person name="Johnson J."/>
            <person name="Barry K."/>
            <person name="LaButti K."/>
            <person name="Ng V."/>
            <person name="Ahrendt S."/>
            <person name="Min B."/>
            <person name="Choi I.G."/>
            <person name="Park H."/>
            <person name="Plett J.M."/>
            <person name="Magnuson J."/>
            <person name="Spatafora J.W."/>
            <person name="Nagy L.G."/>
            <person name="Henrissat B."/>
            <person name="Grigoriev I.V."/>
            <person name="Yang Z.L."/>
            <person name="Xu J."/>
            <person name="Martin F.M."/>
        </authorList>
    </citation>
    <scope>NUCLEOTIDE SEQUENCE</scope>
    <source>
        <strain evidence="1">KUC20120723A-06</strain>
    </source>
</reference>
<name>A0ACB8BQ51_9AGAM</name>
<proteinExistence type="predicted"/>
<sequence length="774" mass="85392">MTDAPLIFKRTKSRPGQRAREPSPDHSAVADPPRDGPEESPITLASKLKNKVKRTKPKSRLSFGGDDEGGGDGEVFQVKKSNLSRKLALGTHPANALPTTLDQASISSRSNGAPVYDQAYLSELKANTPSARRPPGNDLYDGDISMDLGDVTAETNDVSVENESMIPSESSISAAKQRRERMRTSGPDEDFISLSVSRRGDLPQGPHPESRLMREEDELGEGEDEYAEFTSAQERIALGKKSRKLEAAKRKDAMQEMIADAEEQDDETIEWEMEQLRRGGHAVASSLDKAPAKEVYKATPIPMSTTIPTLGPAIDRLTQTLTSLTTSHAKNTSAGASLAEERDQLDAREAQLRGLIDKAESKRSWFVAFGEWVEGVATFLDEKFPTLEKLENEHIAMLKERSDMVSQRRCADDADDLSLIFGSPSTAPSSEPEEVDDLGRVVPRTSADSMRRERRAARLIRHQHHQARSALTRTEEHEDGYSTDSSLPPSDAADYQTAMRRIATDGQGVLSDVRAEEFKDPSLGLSKWFGEWRSRFGDSYTGAWGGLGLIGAWEFWVRLELLGWNPLESAKSLDGFAWYSSLYDYSRPRADVVEDSEPDLGPDGDLVSAMISTAVAPRICKLVEGGAFNPYSARDTRRMIDLTEQVEASIGADSHKYQMILKCVYTAFENVVVGTESLLAPFVAFNRPVFDPEAIAARQRFLARQAKLLENTVRWRKYAGEKFGIGELCVRLIKTCVLPVAETGLEVGGEDRVHQIMAILPHDLIPAVKSHLAA</sequence>
<dbReference type="Proteomes" id="UP000790709">
    <property type="component" value="Unassembled WGS sequence"/>
</dbReference>
<comment type="caution">
    <text evidence="1">The sequence shown here is derived from an EMBL/GenBank/DDBJ whole genome shotgun (WGS) entry which is preliminary data.</text>
</comment>
<evidence type="ECO:0000313" key="1">
    <source>
        <dbReference type="EMBL" id="KAH7927764.1"/>
    </source>
</evidence>
<keyword evidence="2" id="KW-1185">Reference proteome</keyword>
<gene>
    <name evidence="1" type="ORF">BV22DRAFT_1006330</name>
</gene>
<organism evidence="1 2">
    <name type="scientific">Leucogyrophana mollusca</name>
    <dbReference type="NCBI Taxonomy" id="85980"/>
    <lineage>
        <taxon>Eukaryota</taxon>
        <taxon>Fungi</taxon>
        <taxon>Dikarya</taxon>
        <taxon>Basidiomycota</taxon>
        <taxon>Agaricomycotina</taxon>
        <taxon>Agaricomycetes</taxon>
        <taxon>Agaricomycetidae</taxon>
        <taxon>Boletales</taxon>
        <taxon>Boletales incertae sedis</taxon>
        <taxon>Leucogyrophana</taxon>
    </lineage>
</organism>
<dbReference type="EMBL" id="MU266361">
    <property type="protein sequence ID" value="KAH7927764.1"/>
    <property type="molecule type" value="Genomic_DNA"/>
</dbReference>
<evidence type="ECO:0000313" key="2">
    <source>
        <dbReference type="Proteomes" id="UP000790709"/>
    </source>
</evidence>
<accession>A0ACB8BQ51</accession>